<dbReference type="Pfam" id="PF12697">
    <property type="entry name" value="Abhydrolase_6"/>
    <property type="match status" value="1"/>
</dbReference>
<dbReference type="InterPro" id="IPR029058">
    <property type="entry name" value="AB_hydrolase_fold"/>
</dbReference>
<dbReference type="GO" id="GO:0016787">
    <property type="term" value="F:hydrolase activity"/>
    <property type="evidence" value="ECO:0007669"/>
    <property type="project" value="UniProtKB-KW"/>
</dbReference>
<evidence type="ECO:0000313" key="3">
    <source>
        <dbReference type="Proteomes" id="UP000325827"/>
    </source>
</evidence>
<dbReference type="SUPFAM" id="SSF53474">
    <property type="entry name" value="alpha/beta-Hydrolases"/>
    <property type="match status" value="1"/>
</dbReference>
<keyword evidence="3" id="KW-1185">Reference proteome</keyword>
<feature type="domain" description="AB hydrolase-1" evidence="1">
    <location>
        <begin position="9"/>
        <end position="238"/>
    </location>
</feature>
<dbReference type="Gene3D" id="3.40.50.1820">
    <property type="entry name" value="alpha/beta hydrolase"/>
    <property type="match status" value="1"/>
</dbReference>
<dbReference type="InterPro" id="IPR000073">
    <property type="entry name" value="AB_hydrolase_1"/>
</dbReference>
<name>A0A5J5IZA3_9MICO</name>
<dbReference type="InterPro" id="IPR052897">
    <property type="entry name" value="Sec-Metab_Biosynth_Hydrolase"/>
</dbReference>
<keyword evidence="2" id="KW-0378">Hydrolase</keyword>
<evidence type="ECO:0000313" key="2">
    <source>
        <dbReference type="EMBL" id="KAA9107722.1"/>
    </source>
</evidence>
<dbReference type="PRINTS" id="PR00111">
    <property type="entry name" value="ABHYDROLASE"/>
</dbReference>
<accession>A0A5J5IZA3</accession>
<sequence length="255" mass="27981">MTENGPTTFVFVHGSWHSGESWERVARPLRAAGHTVFAPDLTGHGRHAAAMTPKVGLSTHVDDIVRLIRDEELRDVVLVGHSYGGAVITCAAEELPERIARLIYIDAVVPENGESTVDVMPEVFTPFIEAALVSAAPWLMPPPQQSPAGLFGITDPSDIEWVRSTLTPQSVLSWMERARLDNRRATAIPRSHIHCALHPRADARRPVPPIQPNGTPADVWEIQSGHDCMVIAPSELVELLLTIATDNRSIMENPR</sequence>
<evidence type="ECO:0000259" key="1">
    <source>
        <dbReference type="Pfam" id="PF12697"/>
    </source>
</evidence>
<dbReference type="OrthoDB" id="9773549at2"/>
<dbReference type="PANTHER" id="PTHR37017">
    <property type="entry name" value="AB HYDROLASE-1 DOMAIN-CONTAINING PROTEIN-RELATED"/>
    <property type="match status" value="1"/>
</dbReference>
<dbReference type="EMBL" id="VYSA01000002">
    <property type="protein sequence ID" value="KAA9107722.1"/>
    <property type="molecule type" value="Genomic_DNA"/>
</dbReference>
<dbReference type="Proteomes" id="UP000325827">
    <property type="component" value="Unassembled WGS sequence"/>
</dbReference>
<organism evidence="2 3">
    <name type="scientific">Microbacterium rhizomatis</name>
    <dbReference type="NCBI Taxonomy" id="1631477"/>
    <lineage>
        <taxon>Bacteria</taxon>
        <taxon>Bacillati</taxon>
        <taxon>Actinomycetota</taxon>
        <taxon>Actinomycetes</taxon>
        <taxon>Micrococcales</taxon>
        <taxon>Microbacteriaceae</taxon>
        <taxon>Microbacterium</taxon>
    </lineage>
</organism>
<comment type="caution">
    <text evidence="2">The sequence shown here is derived from an EMBL/GenBank/DDBJ whole genome shotgun (WGS) entry which is preliminary data.</text>
</comment>
<dbReference type="AlphaFoldDB" id="A0A5J5IZA3"/>
<gene>
    <name evidence="2" type="ORF">F6B43_09750</name>
</gene>
<dbReference type="PANTHER" id="PTHR37017:SF11">
    <property type="entry name" value="ESTERASE_LIPASE_THIOESTERASE DOMAIN-CONTAINING PROTEIN"/>
    <property type="match status" value="1"/>
</dbReference>
<protein>
    <submittedName>
        <fullName evidence="2">Alpha/beta hydrolase</fullName>
    </submittedName>
</protein>
<reference evidence="3" key="1">
    <citation type="submission" date="2019-09" db="EMBL/GenBank/DDBJ databases">
        <title>Mumia zhuanghuii sp. nov. isolated from the intestinal contents of plateau pika (Ochotona curzoniae) in the Qinghai-Tibet plateau of China.</title>
        <authorList>
            <person name="Tian Z."/>
        </authorList>
    </citation>
    <scope>NUCLEOTIDE SEQUENCE [LARGE SCALE GENOMIC DNA]</scope>
    <source>
        <strain evidence="3">JCM 30598</strain>
    </source>
</reference>
<proteinExistence type="predicted"/>